<dbReference type="EMBL" id="CP013862">
    <property type="protein sequence ID" value="ALX47497.1"/>
    <property type="molecule type" value="Genomic_DNA"/>
</dbReference>
<keyword evidence="1" id="KW-1133">Transmembrane helix</keyword>
<dbReference type="Proteomes" id="UP000050331">
    <property type="component" value="Chromosome"/>
</dbReference>
<accession>A0A0U4EAE2</accession>
<sequence length="95" mass="10893">MFLFILVVFFVLPIVSLVLGAIGYFVFKNIYITPGIIAIATIVATFTVFNSSFWFWSVLYTMLSLISGVITKLLTDQKSLHKRRYSRNGHLSRIR</sequence>
<dbReference type="InterPro" id="IPR020258">
    <property type="entry name" value="Uncharacterised_YbeF"/>
</dbReference>
<protein>
    <recommendedName>
        <fullName evidence="4">DUF2651 domain-containing protein</fullName>
    </recommendedName>
</protein>
<feature type="transmembrane region" description="Helical" evidence="1">
    <location>
        <begin position="31"/>
        <end position="49"/>
    </location>
</feature>
<proteinExistence type="predicted"/>
<gene>
    <name evidence="2" type="ORF">AOX59_02100</name>
</gene>
<dbReference type="Pfam" id="PF10852">
    <property type="entry name" value="DUF2651"/>
    <property type="match status" value="1"/>
</dbReference>
<organism evidence="2 3">
    <name type="scientific">Lentibacillus amyloliquefaciens</name>
    <dbReference type="NCBI Taxonomy" id="1472767"/>
    <lineage>
        <taxon>Bacteria</taxon>
        <taxon>Bacillati</taxon>
        <taxon>Bacillota</taxon>
        <taxon>Bacilli</taxon>
        <taxon>Bacillales</taxon>
        <taxon>Bacillaceae</taxon>
        <taxon>Lentibacillus</taxon>
    </lineage>
</organism>
<reference evidence="2 3" key="1">
    <citation type="submission" date="2016-01" db="EMBL/GenBank/DDBJ databases">
        <title>Complete genome sequence of strain Lentibacillus amyloliquefaciens LAM0015T isolated from saline sediment.</title>
        <authorList>
            <person name="Wang J.-L."/>
            <person name="He M.-X."/>
        </authorList>
    </citation>
    <scope>NUCLEOTIDE SEQUENCE [LARGE SCALE GENOMIC DNA]</scope>
    <source>
        <strain evidence="2 3">LAM0015</strain>
    </source>
</reference>
<keyword evidence="1" id="KW-0812">Transmembrane</keyword>
<dbReference type="OrthoDB" id="2973177at2"/>
<dbReference type="KEGG" id="lao:AOX59_02100"/>
<dbReference type="AlphaFoldDB" id="A0A0U4EAE2"/>
<keyword evidence="1" id="KW-0472">Membrane</keyword>
<name>A0A0U4EAE2_9BACI</name>
<evidence type="ECO:0000313" key="2">
    <source>
        <dbReference type="EMBL" id="ALX47497.1"/>
    </source>
</evidence>
<evidence type="ECO:0000256" key="1">
    <source>
        <dbReference type="SAM" id="Phobius"/>
    </source>
</evidence>
<evidence type="ECO:0008006" key="4">
    <source>
        <dbReference type="Google" id="ProtNLM"/>
    </source>
</evidence>
<evidence type="ECO:0000313" key="3">
    <source>
        <dbReference type="Proteomes" id="UP000050331"/>
    </source>
</evidence>
<keyword evidence="3" id="KW-1185">Reference proteome</keyword>
<dbReference type="STRING" id="1472767.AOX59_02100"/>
<feature type="transmembrane region" description="Helical" evidence="1">
    <location>
        <begin position="6"/>
        <end position="26"/>
    </location>
</feature>
<dbReference type="RefSeq" id="WP_068441160.1">
    <property type="nucleotide sequence ID" value="NZ_CP013862.1"/>
</dbReference>
<feature type="transmembrane region" description="Helical" evidence="1">
    <location>
        <begin position="55"/>
        <end position="74"/>
    </location>
</feature>